<evidence type="ECO:0000256" key="4">
    <source>
        <dbReference type="ARBA" id="ARBA00022833"/>
    </source>
</evidence>
<protein>
    <recommendedName>
        <fullName evidence="8">C2H2-type domain-containing protein</fullName>
    </recommendedName>
</protein>
<evidence type="ECO:0000256" key="3">
    <source>
        <dbReference type="ARBA" id="ARBA00022771"/>
    </source>
</evidence>
<dbReference type="InterPro" id="IPR013087">
    <property type="entry name" value="Znf_C2H2_type"/>
</dbReference>
<evidence type="ECO:0000256" key="1">
    <source>
        <dbReference type="ARBA" id="ARBA00004123"/>
    </source>
</evidence>
<feature type="compositionally biased region" description="Basic and acidic residues" evidence="7">
    <location>
        <begin position="27"/>
        <end position="37"/>
    </location>
</feature>
<organism evidence="9 10">
    <name type="scientific">Malus domestica</name>
    <name type="common">Apple</name>
    <name type="synonym">Pyrus malus</name>
    <dbReference type="NCBI Taxonomy" id="3750"/>
    <lineage>
        <taxon>Eukaryota</taxon>
        <taxon>Viridiplantae</taxon>
        <taxon>Streptophyta</taxon>
        <taxon>Embryophyta</taxon>
        <taxon>Tracheophyta</taxon>
        <taxon>Spermatophyta</taxon>
        <taxon>Magnoliopsida</taxon>
        <taxon>eudicotyledons</taxon>
        <taxon>Gunneridae</taxon>
        <taxon>Pentapetalae</taxon>
        <taxon>rosids</taxon>
        <taxon>fabids</taxon>
        <taxon>Rosales</taxon>
        <taxon>Rosaceae</taxon>
        <taxon>Amygdaloideae</taxon>
        <taxon>Maleae</taxon>
        <taxon>Malus</taxon>
    </lineage>
</organism>
<dbReference type="PROSITE" id="PS00028">
    <property type="entry name" value="ZINC_FINGER_C2H2_1"/>
    <property type="match status" value="1"/>
</dbReference>
<reference evidence="9 10" key="1">
    <citation type="submission" date="2018-10" db="EMBL/GenBank/DDBJ databases">
        <title>A high-quality apple genome assembly.</title>
        <authorList>
            <person name="Hu J."/>
        </authorList>
    </citation>
    <scope>NUCLEOTIDE SEQUENCE [LARGE SCALE GENOMIC DNA]</scope>
    <source>
        <strain evidence="10">cv. HFTH1</strain>
        <tissue evidence="9">Young leaf</tissue>
    </source>
</reference>
<feature type="region of interest" description="Disordered" evidence="7">
    <location>
        <begin position="15"/>
        <end position="61"/>
    </location>
</feature>
<evidence type="ECO:0000256" key="2">
    <source>
        <dbReference type="ARBA" id="ARBA00022723"/>
    </source>
</evidence>
<keyword evidence="3 6" id="KW-0863">Zinc-finger</keyword>
<dbReference type="GO" id="GO:0008270">
    <property type="term" value="F:zinc ion binding"/>
    <property type="evidence" value="ECO:0007669"/>
    <property type="project" value="UniProtKB-KW"/>
</dbReference>
<keyword evidence="5" id="KW-0539">Nucleus</keyword>
<evidence type="ECO:0000256" key="7">
    <source>
        <dbReference type="SAM" id="MobiDB-lite"/>
    </source>
</evidence>
<evidence type="ECO:0000256" key="5">
    <source>
        <dbReference type="ARBA" id="ARBA00023242"/>
    </source>
</evidence>
<gene>
    <name evidence="9" type="ORF">DVH24_020425</name>
</gene>
<dbReference type="Gene3D" id="3.30.160.60">
    <property type="entry name" value="Classic Zinc Finger"/>
    <property type="match status" value="1"/>
</dbReference>
<evidence type="ECO:0000256" key="6">
    <source>
        <dbReference type="PROSITE-ProRule" id="PRU00042"/>
    </source>
</evidence>
<comment type="subcellular location">
    <subcellularLocation>
        <location evidence="1">Nucleus</location>
    </subcellularLocation>
</comment>
<accession>A0A498JC97</accession>
<evidence type="ECO:0000313" key="10">
    <source>
        <dbReference type="Proteomes" id="UP000290289"/>
    </source>
</evidence>
<dbReference type="Proteomes" id="UP000290289">
    <property type="component" value="Chromosome 8"/>
</dbReference>
<keyword evidence="2" id="KW-0479">Metal-binding</keyword>
<dbReference type="SUPFAM" id="SSF57667">
    <property type="entry name" value="beta-beta-alpha zinc fingers"/>
    <property type="match status" value="1"/>
</dbReference>
<name>A0A498JC97_MALDO</name>
<sequence length="282" mass="30971">MEPAKNYETNIFLVAEAPPCPNTPLQDPKETKQKLRVEEDEEEMKDQEKEKKPSIRIIDLEASDSNSNRGFSFDNPELNLLECLETGSSEGTTTTTTTTLVSDAAEPRVFSCNYCHRKFYSSQALGGHQNAHKRERTLAKRGQRMLGSHIMASAAGFGYPYYSSLASLPLHGGAFRALDIQAHSTIHKPSSMMSSSAIRFGGSYGHRSFGSRSLFDQQPAVGKLAAAATRGVGGAGRFDMAKSNMVSQSSEEIGKCWLGNDSRFKNSSDQEKMKKLDLSLKL</sequence>
<dbReference type="GO" id="GO:0009788">
    <property type="term" value="P:negative regulation of abscisic acid-activated signaling pathway"/>
    <property type="evidence" value="ECO:0007669"/>
    <property type="project" value="InterPro"/>
</dbReference>
<comment type="caution">
    <text evidence="9">The sequence shown here is derived from an EMBL/GenBank/DDBJ whole genome shotgun (WGS) entry which is preliminary data.</text>
</comment>
<dbReference type="InterPro" id="IPR036236">
    <property type="entry name" value="Znf_C2H2_sf"/>
</dbReference>
<dbReference type="GO" id="GO:0005634">
    <property type="term" value="C:nucleus"/>
    <property type="evidence" value="ECO:0007669"/>
    <property type="project" value="UniProtKB-SubCell"/>
</dbReference>
<evidence type="ECO:0000313" key="9">
    <source>
        <dbReference type="EMBL" id="RXH91402.1"/>
    </source>
</evidence>
<evidence type="ECO:0000259" key="8">
    <source>
        <dbReference type="PROSITE" id="PS50157"/>
    </source>
</evidence>
<keyword evidence="4" id="KW-0862">Zinc</keyword>
<dbReference type="PANTHER" id="PTHR47287">
    <property type="entry name" value="C2H2 AND C2HC ZINC FINGERS SUPERFAMILY PROTEIN"/>
    <property type="match status" value="1"/>
</dbReference>
<keyword evidence="10" id="KW-1185">Reference proteome</keyword>
<dbReference type="FunFam" id="3.30.160.60:FF:001366">
    <property type="entry name" value="Zinc finger protein 2"/>
    <property type="match status" value="1"/>
</dbReference>
<proteinExistence type="predicted"/>
<dbReference type="InterPro" id="IPR044246">
    <property type="entry name" value="ZFP3-like"/>
</dbReference>
<dbReference type="AlphaFoldDB" id="A0A498JC97"/>
<dbReference type="PANTHER" id="PTHR47287:SF15">
    <property type="entry name" value="ZINC FINGER PROTEIN 3-LIKE"/>
    <property type="match status" value="1"/>
</dbReference>
<feature type="domain" description="C2H2-type" evidence="8">
    <location>
        <begin position="110"/>
        <end position="137"/>
    </location>
</feature>
<dbReference type="PROSITE" id="PS50157">
    <property type="entry name" value="ZINC_FINGER_C2H2_2"/>
    <property type="match status" value="1"/>
</dbReference>
<dbReference type="EMBL" id="RDQH01000334">
    <property type="protein sequence ID" value="RXH91402.1"/>
    <property type="molecule type" value="Genomic_DNA"/>
</dbReference>